<name>K3WQC4_GLOUD</name>
<dbReference type="GO" id="GO:0006897">
    <property type="term" value="P:endocytosis"/>
    <property type="evidence" value="ECO:0007669"/>
    <property type="project" value="TreeGrafter"/>
</dbReference>
<feature type="compositionally biased region" description="Gly residues" evidence="2">
    <location>
        <begin position="241"/>
        <end position="254"/>
    </location>
</feature>
<feature type="compositionally biased region" description="Gly residues" evidence="2">
    <location>
        <begin position="262"/>
        <end position="284"/>
    </location>
</feature>
<dbReference type="VEuPathDB" id="FungiDB:PYU1_G007151"/>
<sequence>MVFDRFSACVEEMRNGGSSVDQQRKLLKELFAVRRKWDPELLAKRKRTNSRDLHAGKQMADGDGPMFSLLLQALLVYSGNHTGNPNVGASGASGPMSMSLTSSSTTTSECVQNLICELLVRAFDYSAIPVINETLTAKNTSIYVKASLVLVVSRLSLSDAIPFLPEVVAFANKQIKTADYYMKQCLIESITRILDNDLPRLVLFHTEALKIVSKTFQDKTPEVRLAAAGLLNALALHTTPGSGGGNSGSNGGGSSSSNLGNSGNGSTTGGGNGGGGGSSSGGSNGSANSTGSGGSVTQESIMYIATRGMDDSAPDARRAYSVVVGIVLAKFATGSPETDLQQSTEPGTSSAHNDDETRSRPTTEHDNGGNSSGPSSGGGTKSKLAFKMPIVHLSGMSHLNLPGSLSRRKAAAVHFSTVASIIGYLKDTIVSRYLTSTSPNQHHGGILASYSIALCSLFEQLPPDTITEPQFSEILDAILSILDHPFALGDLTRARNAVGYVLRFGIYPCLTERQQEALLGAYLRKLKDEVATAGEGHHHKLLSILVEISHMLQAMGEACVSHAQDASSTLQTLLSHEKQSVRFQASVALASLVTALPYKLKSVLSSCIKGLRETSEYLLQSGLASGDSPNDVAGDDQQLGMDSGYSSQSKAQLYIVQGRSSAIAHILRATKLQNDGGLAHSVLSEILQLADDLVASQYLEGCADSVWLTCTRAGWTLVGSLVAVNDEHWVNSNLQSLLTMWLKASVLQTRESSLELLRIEAAVVALNGLLSYCKDLTTKSESVQMLAAYILNVFLSATTQDRLSNPLKRRGQVARYRVITSLIKSFVLLPPIFSDSYIVLLDLIAEYTVAQSLTSLRQSPLVPASSTFLHNALSGVDDPLEMVSASRLVPGDTPSMLYSRELNHILALIQPDNALSDTELEVQYLDNFWSVVCEMEGVDDVYTRGTCSSFTYVRLVDASVFLFGRLFHFVPEELQLRCLQHYAGVLADGRVDCEVNVASLLFAAIREAKHGHVPPPAVNSNWPHQIQTMLCEMLSSENAKVRRGAGEALGMLASVLSEANCKNLVHEIEKRLGVADKAPLSSSSLSPFGGGQDASDMSVLSAGAAFALACIKRVCGSRISIDTGLIFRFSGEISQPLRTWILHSWSIVVESVNATGGDYEQYITSTSSLMDAHLLAGFKYSKTNKRGMRWHSSAKVAIGRIINGVVATLGPELASSGKKRLSEFYTIWRLLRQDSGDLRLELEYLKFLEQVVVFAPARFQQSDLTYVLSVLSDAFVFAPVDSASVTAAPPAMQFLASPSTQSSSRSSSFTVSSDEWQRRQLRMNGIGRSILQQVGMSCIRTLVERDPSQIQRHNLQCLLFHALHVEYSGLAWRYLPAVHGMWDYLTFRSFMPYKTAQSADEIRNTILALVDVDVRSSGSSTLQLILWALLCRSIAVGESGASMVDAGDSEQLMMSPKGMDGIVGASLADSSSSADGASDEGWGIETNGSKTNNSTLLSSDAITALVEVWRTTKKKVSDLMMFLPPLSRQVRHFAIECVLRVFTLVSSGTSAQRNGTSLHFDLVAARQHVLQRLTVGQQQHQQGSDMKQDAASVNNFLCMYLDEFVTLACHAATASADGSELQMFQSVGLRLLRVLVHKFAAARDPEVHTGDAFLLDPYQAQMTSAIRQALKQSQTPSGSGDNAVAIDLYAPLLIEAFGICGGAITSRLVQDKVALGRILKMVIVDDYGHSQFIGDELTRTRLSLANLSCLAQMTEASVTLALTQESTGQRGGGGVTSSPLVKAVVTALSSTSNYVIECWKDITLSYGVLMRGADQWPRVDSEKESAFLPGNGVTNTSVLYTLLPIPASGGAAAAPQFSTSLLEMYRDVYKRYWTSILSALVAVHTHLSGSLTVGKTETTLAQFTPLLVAFSVFHIRNGVRDRRQDEEFIPVFHAMPVLLKNLLSQDAKQSAGGVGASDFVQLYQSVVSALTNATLRAPSTSIRVEAMKALFACLQRDMISYCANSSDHAVLYALVGQAALSPTEAFRQICMDQSKLTHTSDAQLLEVVRCATTGIVMLHTTEQARATVVDALGIVEQGYRCVSDRVGAHDAVLSLSRATIEAIVAFAKTPSVAVAQAESIRSEFQNSFRFLVRWFHEELVVARERNLVQGLDFVLRLAVNYAVAYPEFLVRDAMEFHAGAAKVAVEVLELLDQDGDQRNAIVCAHVFEGLHGIAKKLIDVQDVANTQRWFAALGPLLVQLLDHYSAQGALRSPDDVNELAHAEALLRLLTTQLDDGFGTAFVRLLLPKIAAILQAQAVSEHSAVVSTNVARLLLSFAQTRAAAFKEAVVAMDPALRSVLESALRHALTQGNTATASASSGVAAGRSLDLSRYG</sequence>
<evidence type="ECO:0000313" key="4">
    <source>
        <dbReference type="EnsemblProtists" id="PYU1_T007166"/>
    </source>
</evidence>
<comment type="similarity">
    <text evidence="1">Belongs to the HEATR5 family.</text>
</comment>
<dbReference type="OMA" id="QYLDTFW"/>
<dbReference type="SUPFAM" id="SSF48371">
    <property type="entry name" value="ARM repeat"/>
    <property type="match status" value="2"/>
</dbReference>
<dbReference type="GO" id="GO:0030139">
    <property type="term" value="C:endocytic vesicle"/>
    <property type="evidence" value="ECO:0007669"/>
    <property type="project" value="TreeGrafter"/>
</dbReference>
<evidence type="ECO:0000256" key="1">
    <source>
        <dbReference type="ARBA" id="ARBA00008304"/>
    </source>
</evidence>
<dbReference type="InterPro" id="IPR011989">
    <property type="entry name" value="ARM-like"/>
</dbReference>
<reference evidence="4" key="3">
    <citation type="submission" date="2015-02" db="UniProtKB">
        <authorList>
            <consortium name="EnsemblProtists"/>
        </authorList>
    </citation>
    <scope>IDENTIFICATION</scope>
    <source>
        <strain evidence="4">DAOM BR144</strain>
    </source>
</reference>
<dbReference type="GO" id="GO:0042147">
    <property type="term" value="P:retrograde transport, endosome to Golgi"/>
    <property type="evidence" value="ECO:0007669"/>
    <property type="project" value="TreeGrafter"/>
</dbReference>
<dbReference type="HOGENOM" id="CLU_229464_0_0_1"/>
<dbReference type="EnsemblProtists" id="PYU1_T007166">
    <property type="protein sequence ID" value="PYU1_T007166"/>
    <property type="gene ID" value="PYU1_G007151"/>
</dbReference>
<dbReference type="InterPro" id="IPR016024">
    <property type="entry name" value="ARM-type_fold"/>
</dbReference>
<feature type="compositionally biased region" description="Basic and acidic residues" evidence="2">
    <location>
        <begin position="352"/>
        <end position="367"/>
    </location>
</feature>
<dbReference type="PANTHER" id="PTHR21663">
    <property type="entry name" value="HYPOTHETICAL HEAT DOMAIN-CONTAINING"/>
    <property type="match status" value="1"/>
</dbReference>
<dbReference type="PANTHER" id="PTHR21663:SF0">
    <property type="entry name" value="HEAT REPEAT-CONTAINING PROTEIN 5B"/>
    <property type="match status" value="1"/>
</dbReference>
<dbReference type="InterPro" id="IPR057981">
    <property type="entry name" value="TPR_LAA1-like_C"/>
</dbReference>
<feature type="domain" description="LAA1-like C-terminal TPR repeats" evidence="3">
    <location>
        <begin position="2260"/>
        <end position="2352"/>
    </location>
</feature>
<dbReference type="STRING" id="431595.K3WQC4"/>
<dbReference type="eggNOG" id="KOG1822">
    <property type="taxonomic scope" value="Eukaryota"/>
</dbReference>
<accession>K3WQC4</accession>
<feature type="compositionally biased region" description="Polar residues" evidence="2">
    <location>
        <begin position="335"/>
        <end position="351"/>
    </location>
</feature>
<keyword evidence="5" id="KW-1185">Reference proteome</keyword>
<dbReference type="GO" id="GO:0005829">
    <property type="term" value="C:cytosol"/>
    <property type="evidence" value="ECO:0007669"/>
    <property type="project" value="GOC"/>
</dbReference>
<feature type="region of interest" description="Disordered" evidence="2">
    <location>
        <begin position="334"/>
        <end position="381"/>
    </location>
</feature>
<feature type="compositionally biased region" description="Low complexity" evidence="2">
    <location>
        <begin position="1467"/>
        <end position="1481"/>
    </location>
</feature>
<dbReference type="InParanoid" id="K3WQC4"/>
<dbReference type="Pfam" id="PF20210">
    <property type="entry name" value="Laa1_Sip1_HTR5"/>
    <property type="match status" value="1"/>
</dbReference>
<dbReference type="Gene3D" id="1.25.10.10">
    <property type="entry name" value="Leucine-rich Repeat Variant"/>
    <property type="match status" value="1"/>
</dbReference>
<dbReference type="EMBL" id="GL376560">
    <property type="status" value="NOT_ANNOTATED_CDS"/>
    <property type="molecule type" value="Genomic_DNA"/>
</dbReference>
<dbReference type="Pfam" id="PF25808">
    <property type="entry name" value="TPR_LAA1_C"/>
    <property type="match status" value="1"/>
</dbReference>
<dbReference type="InterPro" id="IPR046837">
    <property type="entry name" value="Laa1/Sip1/HEATR5-like_HEAT"/>
</dbReference>
<feature type="region of interest" description="Disordered" evidence="2">
    <location>
        <begin position="1467"/>
        <end position="1489"/>
    </location>
</feature>
<proteinExistence type="inferred from homology"/>
<reference evidence="5" key="2">
    <citation type="submission" date="2010-04" db="EMBL/GenBank/DDBJ databases">
        <authorList>
            <person name="Buell R."/>
            <person name="Hamilton J."/>
            <person name="Hostetler J."/>
        </authorList>
    </citation>
    <scope>NUCLEOTIDE SEQUENCE [LARGE SCALE GENOMIC DNA]</scope>
    <source>
        <strain evidence="5">DAOM:BR144</strain>
    </source>
</reference>
<evidence type="ECO:0000256" key="2">
    <source>
        <dbReference type="SAM" id="MobiDB-lite"/>
    </source>
</evidence>
<dbReference type="GO" id="GO:0008104">
    <property type="term" value="P:intracellular protein localization"/>
    <property type="evidence" value="ECO:0007669"/>
    <property type="project" value="TreeGrafter"/>
</dbReference>
<protein>
    <recommendedName>
        <fullName evidence="3">LAA1-like C-terminal TPR repeats domain-containing protein</fullName>
    </recommendedName>
</protein>
<dbReference type="GO" id="GO:0005794">
    <property type="term" value="C:Golgi apparatus"/>
    <property type="evidence" value="ECO:0007669"/>
    <property type="project" value="TreeGrafter"/>
</dbReference>
<dbReference type="InterPro" id="IPR040108">
    <property type="entry name" value="Laa1/Sip1/HEATR5"/>
</dbReference>
<evidence type="ECO:0000313" key="5">
    <source>
        <dbReference type="Proteomes" id="UP000019132"/>
    </source>
</evidence>
<reference evidence="5" key="1">
    <citation type="journal article" date="2010" name="Genome Biol.">
        <title>Genome sequence of the necrotrophic plant pathogen Pythium ultimum reveals original pathogenicity mechanisms and effector repertoire.</title>
        <authorList>
            <person name="Levesque C.A."/>
            <person name="Brouwer H."/>
            <person name="Cano L."/>
            <person name="Hamilton J.P."/>
            <person name="Holt C."/>
            <person name="Huitema E."/>
            <person name="Raffaele S."/>
            <person name="Robideau G.P."/>
            <person name="Thines M."/>
            <person name="Win J."/>
            <person name="Zerillo M.M."/>
            <person name="Beakes G.W."/>
            <person name="Boore J.L."/>
            <person name="Busam D."/>
            <person name="Dumas B."/>
            <person name="Ferriera S."/>
            <person name="Fuerstenberg S.I."/>
            <person name="Gachon C.M."/>
            <person name="Gaulin E."/>
            <person name="Govers F."/>
            <person name="Grenville-Briggs L."/>
            <person name="Horner N."/>
            <person name="Hostetler J."/>
            <person name="Jiang R.H."/>
            <person name="Johnson J."/>
            <person name="Krajaejun T."/>
            <person name="Lin H."/>
            <person name="Meijer H.J."/>
            <person name="Moore B."/>
            <person name="Morris P."/>
            <person name="Phuntmart V."/>
            <person name="Puiu D."/>
            <person name="Shetty J."/>
            <person name="Stajich J.E."/>
            <person name="Tripathy S."/>
            <person name="Wawra S."/>
            <person name="van West P."/>
            <person name="Whitty B.R."/>
            <person name="Coutinho P.M."/>
            <person name="Henrissat B."/>
            <person name="Martin F."/>
            <person name="Thomas P.D."/>
            <person name="Tyler B.M."/>
            <person name="De Vries R.P."/>
            <person name="Kamoun S."/>
            <person name="Yandell M."/>
            <person name="Tisserat N."/>
            <person name="Buell C.R."/>
        </authorList>
    </citation>
    <scope>NUCLEOTIDE SEQUENCE</scope>
    <source>
        <strain evidence="5">DAOM:BR144</strain>
    </source>
</reference>
<dbReference type="GO" id="GO:0016020">
    <property type="term" value="C:membrane"/>
    <property type="evidence" value="ECO:0007669"/>
    <property type="project" value="TreeGrafter"/>
</dbReference>
<evidence type="ECO:0000259" key="3">
    <source>
        <dbReference type="Pfam" id="PF25808"/>
    </source>
</evidence>
<feature type="region of interest" description="Disordered" evidence="2">
    <location>
        <begin position="241"/>
        <end position="295"/>
    </location>
</feature>
<organism evidence="4 5">
    <name type="scientific">Globisporangium ultimum (strain ATCC 200006 / CBS 805.95 / DAOM BR144)</name>
    <name type="common">Pythium ultimum</name>
    <dbReference type="NCBI Taxonomy" id="431595"/>
    <lineage>
        <taxon>Eukaryota</taxon>
        <taxon>Sar</taxon>
        <taxon>Stramenopiles</taxon>
        <taxon>Oomycota</taxon>
        <taxon>Peronosporomycetes</taxon>
        <taxon>Pythiales</taxon>
        <taxon>Pythiaceae</taxon>
        <taxon>Globisporangium</taxon>
    </lineage>
</organism>
<dbReference type="Proteomes" id="UP000019132">
    <property type="component" value="Unassembled WGS sequence"/>
</dbReference>